<dbReference type="Gene3D" id="2.40.110.10">
    <property type="entry name" value="Butyryl-CoA Dehydrogenase, subunit A, domain 2"/>
    <property type="match status" value="1"/>
</dbReference>
<dbReference type="InterPro" id="IPR006091">
    <property type="entry name" value="Acyl-CoA_Oxase/DH_mid-dom"/>
</dbReference>
<sequence length="426" mass="46500">MFKPVCRQAVRQLASINRAAIGGKRHLHAPVSFDWKDPLNVANNYTEEELAIAETAESYCQERMLPRVLDAYRKEEYDRQILTEMGELGLLGATIQGYGCAGVSSVASGLITRAVERVDSGYRSGYSVQSALAMGGIEEFGTEELKERLLPQMAKGKLLGCFGLTEPNHGSDPGSMETVAKPHPSKKGVYLLSGSKTWITNSPIADVLLVWAKLESTGKIRGFVIERDQCPPGTLETPPIKNKNGLRASITGMIQLDECPVNEANMFPEVEGLRGPFSCLNSARYGIAWGTIGALEDCISRAREYSLERKQFKGNPIAKYQLVQKKLADATTDAAYGILAAYQVGRLKDEGKAAPEMISMIKRQNCDRALINARALQEVFGGNAVSDEYGIGRHVANLFVTQTYEGQSDIHSLILGRAITGIQAFC</sequence>
<name>A0A9W8XED3_9PLEO</name>
<dbReference type="PANTHER" id="PTHR42807">
    <property type="entry name" value="GLUTARYL-COA DEHYDROGENASE, MITOCHONDRIAL"/>
    <property type="match status" value="1"/>
</dbReference>
<proteinExistence type="inferred from homology"/>
<dbReference type="FunFam" id="1.10.540.10:FF:000003">
    <property type="entry name" value="glutaryl-CoA dehydrogenase, mitochondrial"/>
    <property type="match status" value="1"/>
</dbReference>
<keyword evidence="18" id="KW-1185">Reference proteome</keyword>
<dbReference type="Gene3D" id="1.10.540.10">
    <property type="entry name" value="Acyl-CoA dehydrogenase/oxidase, N-terminal domain"/>
    <property type="match status" value="1"/>
</dbReference>
<evidence type="ECO:0000256" key="5">
    <source>
        <dbReference type="ARBA" id="ARBA00022827"/>
    </source>
</evidence>
<feature type="domain" description="Acyl-CoA dehydrogenase/oxidase N-terminal" evidence="16">
    <location>
        <begin position="46"/>
        <end position="157"/>
    </location>
</feature>
<dbReference type="GeneID" id="80914764"/>
<protein>
    <recommendedName>
        <fullName evidence="11">glutaryl-CoA dehydrogenase (ETF)</fullName>
        <ecNumber evidence="11">1.3.8.6</ecNumber>
    </recommendedName>
</protein>
<dbReference type="GO" id="GO:0046949">
    <property type="term" value="P:fatty-acyl-CoA biosynthetic process"/>
    <property type="evidence" value="ECO:0007669"/>
    <property type="project" value="TreeGrafter"/>
</dbReference>
<reference evidence="17" key="1">
    <citation type="submission" date="2022-10" db="EMBL/GenBank/DDBJ databases">
        <title>Tapping the CABI collections for fungal endophytes: first genome assemblies for Collariella, Neodidymelliopsis, Ascochyta clinopodiicola, Didymella pomorum, Didymosphaeria variabile, Neocosmospora piperis and Neocucurbitaria cava.</title>
        <authorList>
            <person name="Hill R."/>
        </authorList>
    </citation>
    <scope>NUCLEOTIDE SEQUENCE</scope>
    <source>
        <strain evidence="17">IMI 356815</strain>
    </source>
</reference>
<dbReference type="FunFam" id="1.20.140.10:FF:000006">
    <property type="entry name" value="Glutaryl-CoA dehydrogenase, mitochondrial"/>
    <property type="match status" value="1"/>
</dbReference>
<dbReference type="InterPro" id="IPR009075">
    <property type="entry name" value="AcylCo_DH/oxidase_C"/>
</dbReference>
<dbReference type="CDD" id="cd01151">
    <property type="entry name" value="GCD"/>
    <property type="match status" value="1"/>
</dbReference>
<feature type="domain" description="Acyl-CoA dehydrogenase/oxidase C-terminal" evidence="14">
    <location>
        <begin position="272"/>
        <end position="419"/>
    </location>
</feature>
<dbReference type="GO" id="GO:0005743">
    <property type="term" value="C:mitochondrial inner membrane"/>
    <property type="evidence" value="ECO:0007669"/>
    <property type="project" value="TreeGrafter"/>
</dbReference>
<dbReference type="FunFam" id="2.40.110.10:FF:000008">
    <property type="entry name" value="Glutaryl-CoA dehydrogenase, mitochondrial"/>
    <property type="match status" value="1"/>
</dbReference>
<comment type="pathway">
    <text evidence="9">Amino-acid metabolism; lysine degradation.</text>
</comment>
<keyword evidence="5 13" id="KW-0274">FAD</keyword>
<dbReference type="GO" id="GO:0005759">
    <property type="term" value="C:mitochondrial matrix"/>
    <property type="evidence" value="ECO:0007669"/>
    <property type="project" value="UniProtKB-SubCell"/>
</dbReference>
<dbReference type="GO" id="GO:0000062">
    <property type="term" value="F:fatty-acyl-CoA binding"/>
    <property type="evidence" value="ECO:0007669"/>
    <property type="project" value="TreeGrafter"/>
</dbReference>
<dbReference type="EMBL" id="JAPEUX010000008">
    <property type="protein sequence ID" value="KAJ4347294.1"/>
    <property type="molecule type" value="Genomic_DNA"/>
</dbReference>
<dbReference type="GO" id="GO:0004361">
    <property type="term" value="F:glutaryl-CoA dehydrogenase activity"/>
    <property type="evidence" value="ECO:0007669"/>
    <property type="project" value="UniProtKB-EC"/>
</dbReference>
<organism evidence="17 18">
    <name type="scientific">Didymosphaeria variabile</name>
    <dbReference type="NCBI Taxonomy" id="1932322"/>
    <lineage>
        <taxon>Eukaryota</taxon>
        <taxon>Fungi</taxon>
        <taxon>Dikarya</taxon>
        <taxon>Ascomycota</taxon>
        <taxon>Pezizomycotina</taxon>
        <taxon>Dothideomycetes</taxon>
        <taxon>Pleosporomycetidae</taxon>
        <taxon>Pleosporales</taxon>
        <taxon>Massarineae</taxon>
        <taxon>Didymosphaeriaceae</taxon>
        <taxon>Didymosphaeria</taxon>
    </lineage>
</organism>
<evidence type="ECO:0000313" key="17">
    <source>
        <dbReference type="EMBL" id="KAJ4347294.1"/>
    </source>
</evidence>
<comment type="catalytic activity">
    <reaction evidence="12">
        <text>glutaryl-CoA + oxidized [electron-transfer flavoprotein] + 2 H(+) = (2E)-butenoyl-CoA + reduced [electron-transfer flavoprotein] + CO2</text>
        <dbReference type="Rhea" id="RHEA:13389"/>
        <dbReference type="Rhea" id="RHEA-COMP:10685"/>
        <dbReference type="Rhea" id="RHEA-COMP:10686"/>
        <dbReference type="ChEBI" id="CHEBI:15378"/>
        <dbReference type="ChEBI" id="CHEBI:16526"/>
        <dbReference type="ChEBI" id="CHEBI:57332"/>
        <dbReference type="ChEBI" id="CHEBI:57378"/>
        <dbReference type="ChEBI" id="CHEBI:57692"/>
        <dbReference type="ChEBI" id="CHEBI:58307"/>
        <dbReference type="EC" id="1.3.8.6"/>
    </reaction>
</comment>
<comment type="cofactor">
    <cofactor evidence="1 13">
        <name>FAD</name>
        <dbReference type="ChEBI" id="CHEBI:57692"/>
    </cofactor>
</comment>
<dbReference type="RefSeq" id="XP_056067094.1">
    <property type="nucleotide sequence ID" value="XM_056219967.1"/>
</dbReference>
<dbReference type="SUPFAM" id="SSF47203">
    <property type="entry name" value="Acyl-CoA dehydrogenase C-terminal domain-like"/>
    <property type="match status" value="1"/>
</dbReference>
<keyword evidence="6" id="KW-0809">Transit peptide</keyword>
<evidence type="ECO:0000256" key="4">
    <source>
        <dbReference type="ARBA" id="ARBA00022630"/>
    </source>
</evidence>
<dbReference type="InterPro" id="IPR052033">
    <property type="entry name" value="Glutaryl-CoA_DH_mitochondrial"/>
</dbReference>
<feature type="domain" description="Acyl-CoA oxidase/dehydrogenase middle" evidence="15">
    <location>
        <begin position="161"/>
        <end position="259"/>
    </location>
</feature>
<evidence type="ECO:0000256" key="2">
    <source>
        <dbReference type="ARBA" id="ARBA00004305"/>
    </source>
</evidence>
<accession>A0A9W8XED3</accession>
<dbReference type="InterPro" id="IPR036250">
    <property type="entry name" value="AcylCo_DH-like_C"/>
</dbReference>
<dbReference type="SUPFAM" id="SSF56645">
    <property type="entry name" value="Acyl-CoA dehydrogenase NM domain-like"/>
    <property type="match status" value="1"/>
</dbReference>
<comment type="similarity">
    <text evidence="3 13">Belongs to the acyl-CoA dehydrogenase family.</text>
</comment>
<comment type="caution">
    <text evidence="17">The sequence shown here is derived from an EMBL/GenBank/DDBJ whole genome shotgun (WGS) entry which is preliminary data.</text>
</comment>
<dbReference type="InterPro" id="IPR013786">
    <property type="entry name" value="AcylCoA_DH/ox_N"/>
</dbReference>
<gene>
    <name evidence="17" type="ORF">N0V89_011234</name>
</gene>
<dbReference type="Pfam" id="PF02771">
    <property type="entry name" value="Acyl-CoA_dh_N"/>
    <property type="match status" value="1"/>
</dbReference>
<dbReference type="PANTHER" id="PTHR42807:SF1">
    <property type="entry name" value="GLUTARYL-COA DEHYDROGENASE, MITOCHONDRIAL"/>
    <property type="match status" value="1"/>
</dbReference>
<dbReference type="Gene3D" id="1.20.140.10">
    <property type="entry name" value="Butyryl-CoA Dehydrogenase, subunit A, domain 3"/>
    <property type="match status" value="1"/>
</dbReference>
<evidence type="ECO:0000313" key="18">
    <source>
        <dbReference type="Proteomes" id="UP001140513"/>
    </source>
</evidence>
<evidence type="ECO:0000256" key="10">
    <source>
        <dbReference type="ARBA" id="ARBA00037927"/>
    </source>
</evidence>
<keyword evidence="4 13" id="KW-0285">Flavoprotein</keyword>
<dbReference type="EC" id="1.3.8.6" evidence="11"/>
<dbReference type="Pfam" id="PF02770">
    <property type="entry name" value="Acyl-CoA_dh_M"/>
    <property type="match status" value="1"/>
</dbReference>
<dbReference type="GO" id="GO:0033539">
    <property type="term" value="P:fatty acid beta-oxidation using acyl-CoA dehydrogenase"/>
    <property type="evidence" value="ECO:0007669"/>
    <property type="project" value="TreeGrafter"/>
</dbReference>
<dbReference type="Pfam" id="PF00441">
    <property type="entry name" value="Acyl-CoA_dh_1"/>
    <property type="match status" value="1"/>
</dbReference>
<keyword evidence="8" id="KW-0496">Mitochondrion</keyword>
<evidence type="ECO:0000256" key="12">
    <source>
        <dbReference type="ARBA" id="ARBA00049493"/>
    </source>
</evidence>
<dbReference type="AlphaFoldDB" id="A0A9W8XED3"/>
<evidence type="ECO:0000259" key="16">
    <source>
        <dbReference type="Pfam" id="PF02771"/>
    </source>
</evidence>
<evidence type="ECO:0000256" key="8">
    <source>
        <dbReference type="ARBA" id="ARBA00023128"/>
    </source>
</evidence>
<evidence type="ECO:0000256" key="11">
    <source>
        <dbReference type="ARBA" id="ARBA00039033"/>
    </source>
</evidence>
<evidence type="ECO:0000256" key="13">
    <source>
        <dbReference type="RuleBase" id="RU362125"/>
    </source>
</evidence>
<evidence type="ECO:0000259" key="14">
    <source>
        <dbReference type="Pfam" id="PF00441"/>
    </source>
</evidence>
<evidence type="ECO:0000256" key="6">
    <source>
        <dbReference type="ARBA" id="ARBA00022946"/>
    </source>
</evidence>
<comment type="pathway">
    <text evidence="10">Amino-acid metabolism; tryptophan metabolism.</text>
</comment>
<dbReference type="GO" id="GO:0050660">
    <property type="term" value="F:flavin adenine dinucleotide binding"/>
    <property type="evidence" value="ECO:0007669"/>
    <property type="project" value="InterPro"/>
</dbReference>
<keyword evidence="7 13" id="KW-0560">Oxidoreductase</keyword>
<evidence type="ECO:0000256" key="7">
    <source>
        <dbReference type="ARBA" id="ARBA00023002"/>
    </source>
</evidence>
<dbReference type="InterPro" id="IPR037069">
    <property type="entry name" value="AcylCoA_DH/ox_N_sf"/>
</dbReference>
<dbReference type="OrthoDB" id="435240at2759"/>
<dbReference type="InterPro" id="IPR046373">
    <property type="entry name" value="Acyl-CoA_Oxase/DH_mid-dom_sf"/>
</dbReference>
<evidence type="ECO:0000256" key="1">
    <source>
        <dbReference type="ARBA" id="ARBA00001974"/>
    </source>
</evidence>
<dbReference type="Proteomes" id="UP001140513">
    <property type="component" value="Unassembled WGS sequence"/>
</dbReference>
<dbReference type="InterPro" id="IPR009100">
    <property type="entry name" value="AcylCoA_DH/oxidase_NM_dom_sf"/>
</dbReference>
<comment type="subcellular location">
    <subcellularLocation>
        <location evidence="2">Mitochondrion matrix</location>
    </subcellularLocation>
</comment>
<evidence type="ECO:0000259" key="15">
    <source>
        <dbReference type="Pfam" id="PF02770"/>
    </source>
</evidence>
<evidence type="ECO:0000256" key="9">
    <source>
        <dbReference type="ARBA" id="ARBA00037899"/>
    </source>
</evidence>
<evidence type="ECO:0000256" key="3">
    <source>
        <dbReference type="ARBA" id="ARBA00009347"/>
    </source>
</evidence>